<dbReference type="Gene3D" id="1.25.40.340">
    <property type="match status" value="1"/>
</dbReference>
<evidence type="ECO:0000313" key="3">
    <source>
        <dbReference type="Proteomes" id="UP000001551"/>
    </source>
</evidence>
<evidence type="ECO:0000259" key="1">
    <source>
        <dbReference type="PROSITE" id="PS51480"/>
    </source>
</evidence>
<keyword evidence="3" id="KW-1185">Reference proteome</keyword>
<dbReference type="EMBL" id="CP002400">
    <property type="protein sequence ID" value="ADU25790.1"/>
    <property type="molecule type" value="Genomic_DNA"/>
</dbReference>
<gene>
    <name evidence="2" type="ordered locus">Ethha_0203</name>
</gene>
<reference evidence="2 3" key="1">
    <citation type="submission" date="2010-12" db="EMBL/GenBank/DDBJ databases">
        <title>Complete sequence of Ethanoligenens harbinense YUAN-3.</title>
        <authorList>
            <person name="Lucas S."/>
            <person name="Copeland A."/>
            <person name="Lapidus A."/>
            <person name="Cheng J.-F."/>
            <person name="Bruce D."/>
            <person name="Goodwin L."/>
            <person name="Pitluck S."/>
            <person name="Chertkov O."/>
            <person name="Misra M."/>
            <person name="Detter J.C."/>
            <person name="Han C."/>
            <person name="Tapia R."/>
            <person name="Land M."/>
            <person name="Hauser L."/>
            <person name="Jeffries C."/>
            <person name="Kyrpides N."/>
            <person name="Ivanova N."/>
            <person name="Mikhailova N."/>
            <person name="Wang A."/>
            <person name="Mouttaki H."/>
            <person name="He Z."/>
            <person name="Zhou J."/>
            <person name="Hemme C.L."/>
            <person name="Woyke T."/>
        </authorList>
    </citation>
    <scope>NUCLEOTIDE SEQUENCE [LARGE SCALE GENOMIC DNA]</scope>
    <source>
        <strain evidence="3">DSM 18485 / JCM 12961 / CGMCC 1.5033 / YUAN-3</strain>
    </source>
</reference>
<dbReference type="InterPro" id="IPR050270">
    <property type="entry name" value="DegV_domain_contain"/>
</dbReference>
<dbReference type="STRING" id="663278.Ethha_0203"/>
<dbReference type="Pfam" id="PF13684">
    <property type="entry name" value="FakA-like_C"/>
    <property type="match status" value="1"/>
</dbReference>
<dbReference type="SUPFAM" id="SSF101473">
    <property type="entry name" value="DhaL-like"/>
    <property type="match status" value="1"/>
</dbReference>
<dbReference type="InterPro" id="IPR019986">
    <property type="entry name" value="YloV-like"/>
</dbReference>
<dbReference type="GO" id="GO:0004371">
    <property type="term" value="F:glycerone kinase activity"/>
    <property type="evidence" value="ECO:0007669"/>
    <property type="project" value="InterPro"/>
</dbReference>
<dbReference type="SMART" id="SM01120">
    <property type="entry name" value="Dak2"/>
    <property type="match status" value="1"/>
</dbReference>
<name>E6U6Q7_ETHHY</name>
<dbReference type="InterPro" id="IPR004007">
    <property type="entry name" value="DhaL_dom"/>
</dbReference>
<proteinExistence type="predicted"/>
<dbReference type="InterPro" id="IPR033470">
    <property type="entry name" value="FakA-like_C"/>
</dbReference>
<dbReference type="InterPro" id="IPR048394">
    <property type="entry name" value="FakA-like_M"/>
</dbReference>
<evidence type="ECO:0000313" key="2">
    <source>
        <dbReference type="EMBL" id="ADU25790.1"/>
    </source>
</evidence>
<feature type="domain" description="DhaL" evidence="1">
    <location>
        <begin position="9"/>
        <end position="202"/>
    </location>
</feature>
<dbReference type="SMART" id="SM01121">
    <property type="entry name" value="Dak1_2"/>
    <property type="match status" value="1"/>
</dbReference>
<dbReference type="PROSITE" id="PS51480">
    <property type="entry name" value="DHAL"/>
    <property type="match status" value="1"/>
</dbReference>
<dbReference type="Proteomes" id="UP000001551">
    <property type="component" value="Chromosome"/>
</dbReference>
<dbReference type="NCBIfam" id="TIGR03599">
    <property type="entry name" value="YloV"/>
    <property type="match status" value="1"/>
</dbReference>
<dbReference type="InterPro" id="IPR036117">
    <property type="entry name" value="DhaL_dom_sf"/>
</dbReference>
<dbReference type="eggNOG" id="COG1461">
    <property type="taxonomic scope" value="Bacteria"/>
</dbReference>
<dbReference type="GO" id="GO:0006071">
    <property type="term" value="P:glycerol metabolic process"/>
    <property type="evidence" value="ECO:0007669"/>
    <property type="project" value="InterPro"/>
</dbReference>
<dbReference type="Pfam" id="PF21645">
    <property type="entry name" value="FakA-like_M"/>
    <property type="match status" value="1"/>
</dbReference>
<protein>
    <submittedName>
        <fullName evidence="2">DAK2 domain fusion protein YloV</fullName>
    </submittedName>
</protein>
<dbReference type="PANTHER" id="PTHR33434:SF4">
    <property type="entry name" value="PHOSPHATASE PROTEIN"/>
    <property type="match status" value="1"/>
</dbReference>
<dbReference type="RefSeq" id="WP_013484171.1">
    <property type="nucleotide sequence ID" value="NC_014828.1"/>
</dbReference>
<dbReference type="AlphaFoldDB" id="E6U6Q7"/>
<dbReference type="Pfam" id="PF02734">
    <property type="entry name" value="Dak2"/>
    <property type="match status" value="1"/>
</dbReference>
<organism evidence="2 3">
    <name type="scientific">Ethanoligenens harbinense (strain DSM 18485 / JCM 12961 / CGMCC 1.5033 / YUAN-3)</name>
    <dbReference type="NCBI Taxonomy" id="663278"/>
    <lineage>
        <taxon>Bacteria</taxon>
        <taxon>Bacillati</taxon>
        <taxon>Bacillota</taxon>
        <taxon>Clostridia</taxon>
        <taxon>Eubacteriales</taxon>
        <taxon>Oscillospiraceae</taxon>
        <taxon>Ethanoligenens</taxon>
    </lineage>
</organism>
<dbReference type="PANTHER" id="PTHR33434">
    <property type="entry name" value="DEGV DOMAIN-CONTAINING PROTEIN DR_1986-RELATED"/>
    <property type="match status" value="1"/>
</dbReference>
<accession>E6U6Q7</accession>
<dbReference type="KEGG" id="eha:Ethha_0203"/>
<sequence>MENPTITGVMLNQMFQAAAQAIETQAAQVNALNVFPVPDGDTGSNMSRTMGACAHALAAVDADAGAGEVARAAATALLRGARGNSGVILSLLVRGMALALRGKEAATAADWAGALQSGVDAAYKAVMKPAEGTILTVAREAAVAAAFGANNGEDMHAVFLATVEQAKDTLARTPDMLPVLKKAGVVDSGGQGLVIILSAMLDVLEGKAAAAEPEQDVPPEHDAAASAEDESAYAYCTEFIINKRKNVATKDSLALRAFLESLGDCVLVADDEDFIKVHCHTDHPGKAIEEALTFGFLTDLKIDNMHEQHREKADSEPLKAIGFVAVASGKGVAAVFRDLGVDAVVEGGQTMNPSTEDILKAVEGVAAQTVFILPNNKNILMAAEQAAALSAGKARVLHTKTIPQGMTAMLAYLPDADAEQNLLAMESAYGKVHTGLVTYAVRDTEFDGKRIHKGEILALEEGHISFTDGDTMRAAVRLLRDLADKSTAFITILYGEGVNAAQAETVRAEIAGRFPQAEVNVINGGQPIYSFILSVE</sequence>
<dbReference type="HOGENOM" id="CLU_017496_1_0_9"/>